<geneLocation type="plasmid" evidence="2">
    <name>pCMC57_01</name>
</geneLocation>
<evidence type="ECO:0000259" key="1">
    <source>
        <dbReference type="Pfam" id="PF17765"/>
    </source>
</evidence>
<keyword evidence="2" id="KW-0614">Plasmid</keyword>
<evidence type="ECO:0000313" key="2">
    <source>
        <dbReference type="EMBL" id="BFP50007.1"/>
    </source>
</evidence>
<dbReference type="PANTHER" id="PTHR35010">
    <property type="entry name" value="BLL4672 PROTEIN-RELATED"/>
    <property type="match status" value="1"/>
</dbReference>
<name>A0AB33K340_9ACTN</name>
<accession>A0AB33K340</accession>
<proteinExistence type="predicted"/>
<sequence>MTGADATETLQRILAHKRAQLRPESVGLAGRPRGGRGRRALGVTQDQMDELLERSPGTYARFERGVLRGVTPEFCHAVATTLRFTEMEWQGLWLYLFGHQPPHPLNPAAGVQVGPHWQDVVDNMTYPAYVTDQGWNLLAWNSAFAAVFTQRMPPENTMRWMLLEADGRRQLVDWSRQWAPLVMPQLRAAAQEYPDNVTLRQLEREVRRDPVAGPMYERAREAYLQPDGDVRRLLHMGLGGARQVQIAAATPLGSPGARLMFLILHPDRADAAA</sequence>
<gene>
    <name evidence="2" type="ORF">KCMC57_63750</name>
</gene>
<dbReference type="Gene3D" id="3.30.450.180">
    <property type="match status" value="1"/>
</dbReference>
<protein>
    <submittedName>
        <fullName evidence="2">Helix-turn-helix transcriptional regulator</fullName>
    </submittedName>
</protein>
<reference evidence="2" key="1">
    <citation type="submission" date="2024-07" db="EMBL/GenBank/DDBJ databases">
        <title>Complete genome sequences of cellulolytic bacteria, Kitasatospora sp. CMC57 and Streptomyces sp. CMC78, isolated from Japanese agricultural soil.</title>
        <authorList>
            <person name="Hashimoto T."/>
            <person name="Ito M."/>
            <person name="Iwamoto M."/>
            <person name="Fukahori D."/>
            <person name="Shoda T."/>
            <person name="Sakoda M."/>
            <person name="Morohoshi T."/>
            <person name="Mitsuboshi M."/>
            <person name="Nishizawa T."/>
        </authorList>
    </citation>
    <scope>NUCLEOTIDE SEQUENCE</scope>
    <source>
        <strain evidence="2">CMC57</strain>
        <plasmid evidence="2">pCMC57_01</plasmid>
    </source>
</reference>
<organism evidence="2">
    <name type="scientific">Kitasatospora sp. CMC57</name>
    <dbReference type="NCBI Taxonomy" id="3231513"/>
    <lineage>
        <taxon>Bacteria</taxon>
        <taxon>Bacillati</taxon>
        <taxon>Actinomycetota</taxon>
        <taxon>Actinomycetes</taxon>
        <taxon>Kitasatosporales</taxon>
        <taxon>Streptomycetaceae</taxon>
        <taxon>Kitasatospora</taxon>
    </lineage>
</organism>
<dbReference type="InterPro" id="IPR041413">
    <property type="entry name" value="MLTR_LBD"/>
</dbReference>
<dbReference type="KEGG" id="kic:KCMC57_63750"/>
<dbReference type="EMBL" id="AP035882">
    <property type="protein sequence ID" value="BFP50007.1"/>
    <property type="molecule type" value="Genomic_DNA"/>
</dbReference>
<dbReference type="Pfam" id="PF17765">
    <property type="entry name" value="MLTR_LBD"/>
    <property type="match status" value="1"/>
</dbReference>
<dbReference type="AlphaFoldDB" id="A0AB33K340"/>
<dbReference type="RefSeq" id="WP_407992398.1">
    <property type="nucleotide sequence ID" value="NZ_AP035882.1"/>
</dbReference>
<dbReference type="PANTHER" id="PTHR35010:SF2">
    <property type="entry name" value="BLL4672 PROTEIN"/>
    <property type="match status" value="1"/>
</dbReference>
<feature type="domain" description="MmyB-like transcription regulator ligand binding" evidence="1">
    <location>
        <begin position="113"/>
        <end position="273"/>
    </location>
</feature>